<keyword evidence="1" id="KW-1133">Transmembrane helix</keyword>
<proteinExistence type="predicted"/>
<evidence type="ECO:0000313" key="4">
    <source>
        <dbReference type="Proteomes" id="UP000198318"/>
    </source>
</evidence>
<dbReference type="EMBL" id="FZOR01000067">
    <property type="protein sequence ID" value="SNT61968.1"/>
    <property type="molecule type" value="Genomic_DNA"/>
</dbReference>
<keyword evidence="4" id="KW-1185">Reference proteome</keyword>
<dbReference type="InterPro" id="IPR011047">
    <property type="entry name" value="Quinoprotein_ADH-like_sf"/>
</dbReference>
<evidence type="ECO:0000313" key="3">
    <source>
        <dbReference type="EMBL" id="SNT61968.1"/>
    </source>
</evidence>
<sequence length="539" mass="56698">MPSPGPSGGVDLSLPLMLLAFTLAAIGALATAMGSLRRPGAVAVDGTTPRRGLRLAASIAPVAAVPLLTVAVAVGVVPSWVVAVNTEGVTTDRPAPAAAAPALTGAVAWSTPLRGEGSAGSAKGLSVIGTAGGLAVLESRGLRMLDPASGTRRWALHRWDVRLLGPRHRPNRVDTGSTAVSPDGRLLATTVFVDTPRTSFIDGLRAATRVWVFDTVSGVLRADFAVPETARIVAVGEGRVTIDLRRARDEPGAGALGMFTFGGETAWRFPMDEGCRPTEVVPVGGDVLTIVSCYSDEERVDPHHRLVRLSGGDGRPLWSRQVTRDGGKPGAQERFEQVSLAVTDGVAVVDAREIQRGAGEEVTVTHNLTGIRVADGRPQWWLPDADRTRLRSGEAGERGPLHAAAGRAVFAENVRTGTGEEARYSTALHAFDVRTGRKSWSHTVPDIEARDLNDAPGPLALLRDGRLFVAYRESTAAGRFKGCAMAAWDITTGQRHGPFQPTAVPREEWCLTSSLEAVEIPGGVAVHLEGGSGAVFVLD</sequence>
<name>A0A239P5T8_9ACTN</name>
<protein>
    <submittedName>
        <fullName evidence="3">PQQ-like domain-containing protein</fullName>
    </submittedName>
</protein>
<dbReference type="AlphaFoldDB" id="A0A239P5T8"/>
<feature type="transmembrane region" description="Helical" evidence="1">
    <location>
        <begin position="12"/>
        <end position="34"/>
    </location>
</feature>
<evidence type="ECO:0000256" key="1">
    <source>
        <dbReference type="SAM" id="Phobius"/>
    </source>
</evidence>
<accession>A0A239P5T8</accession>
<dbReference type="InterPro" id="IPR002372">
    <property type="entry name" value="PQQ_rpt_dom"/>
</dbReference>
<dbReference type="Proteomes" id="UP000198318">
    <property type="component" value="Unassembled WGS sequence"/>
</dbReference>
<keyword evidence="1" id="KW-0472">Membrane</keyword>
<evidence type="ECO:0000259" key="2">
    <source>
        <dbReference type="Pfam" id="PF13360"/>
    </source>
</evidence>
<dbReference type="SUPFAM" id="SSF50998">
    <property type="entry name" value="Quinoprotein alcohol dehydrogenase-like"/>
    <property type="match status" value="1"/>
</dbReference>
<dbReference type="Pfam" id="PF13360">
    <property type="entry name" value="PQQ_2"/>
    <property type="match status" value="1"/>
</dbReference>
<keyword evidence="1" id="KW-0812">Transmembrane</keyword>
<gene>
    <name evidence="3" type="ORF">SAMN05443665_106716</name>
</gene>
<reference evidence="3 4" key="1">
    <citation type="submission" date="2017-06" db="EMBL/GenBank/DDBJ databases">
        <authorList>
            <person name="Kim H.J."/>
            <person name="Triplett B.A."/>
        </authorList>
    </citation>
    <scope>NUCLEOTIDE SEQUENCE [LARGE SCALE GENOMIC DNA]</scope>
    <source>
        <strain evidence="3 4">DSM 44715</strain>
    </source>
</reference>
<feature type="transmembrane region" description="Helical" evidence="1">
    <location>
        <begin position="55"/>
        <end position="81"/>
    </location>
</feature>
<organism evidence="3 4">
    <name type="scientific">Actinomadura meyerae</name>
    <dbReference type="NCBI Taxonomy" id="240840"/>
    <lineage>
        <taxon>Bacteria</taxon>
        <taxon>Bacillati</taxon>
        <taxon>Actinomycetota</taxon>
        <taxon>Actinomycetes</taxon>
        <taxon>Streptosporangiales</taxon>
        <taxon>Thermomonosporaceae</taxon>
        <taxon>Actinomadura</taxon>
    </lineage>
</organism>
<feature type="domain" description="Pyrrolo-quinoline quinone repeat" evidence="2">
    <location>
        <begin position="262"/>
        <end position="496"/>
    </location>
</feature>